<evidence type="ECO:0000313" key="2">
    <source>
        <dbReference type="EMBL" id="CEM47802.1"/>
    </source>
</evidence>
<organism evidence="2">
    <name type="scientific">Chromera velia CCMP2878</name>
    <dbReference type="NCBI Taxonomy" id="1169474"/>
    <lineage>
        <taxon>Eukaryota</taxon>
        <taxon>Sar</taxon>
        <taxon>Alveolata</taxon>
        <taxon>Colpodellida</taxon>
        <taxon>Chromeraceae</taxon>
        <taxon>Chromera</taxon>
    </lineage>
</organism>
<reference evidence="2" key="1">
    <citation type="submission" date="2014-11" db="EMBL/GenBank/DDBJ databases">
        <authorList>
            <person name="Otto D Thomas"/>
            <person name="Naeem Raeece"/>
        </authorList>
    </citation>
    <scope>NUCLEOTIDE SEQUENCE</scope>
</reference>
<proteinExistence type="predicted"/>
<feature type="non-terminal residue" evidence="2">
    <location>
        <position position="223"/>
    </location>
</feature>
<feature type="compositionally biased region" description="Basic residues" evidence="1">
    <location>
        <begin position="140"/>
        <end position="151"/>
    </location>
</feature>
<feature type="compositionally biased region" description="Basic and acidic residues" evidence="1">
    <location>
        <begin position="152"/>
        <end position="197"/>
    </location>
</feature>
<sequence length="223" mass="24361">MRAEEETGLPERGDIVLLSECPLCASELRSPSCVRDTKLKGRLAEVIRDPYSHSSSSSSAGRPKQAEGKFGDLCADVYLLNPDGKGHPKDKSQAILRAVHLEALSLSRSAESFQESLEESLARRLNLTAATVEKRSSGGGRRRGTGRQGRQRTKEGTGGDGREREGDSKGEKRKEAETQNAKGKEWEDSAGRTAEETELKISRLTSAHSWRPPESGALVVFWV</sequence>
<accession>A0A0G4HTR5</accession>
<name>A0A0G4HTR5_9ALVE</name>
<evidence type="ECO:0000256" key="1">
    <source>
        <dbReference type="SAM" id="MobiDB-lite"/>
    </source>
</evidence>
<dbReference type="AlphaFoldDB" id="A0A0G4HTR5"/>
<gene>
    <name evidence="2" type="ORF">Cvel_31549</name>
</gene>
<protein>
    <submittedName>
        <fullName evidence="2">Uncharacterized protein</fullName>
    </submittedName>
</protein>
<feature type="region of interest" description="Disordered" evidence="1">
    <location>
        <begin position="124"/>
        <end position="197"/>
    </location>
</feature>
<dbReference type="EMBL" id="CDMZ01003843">
    <property type="protein sequence ID" value="CEM47802.1"/>
    <property type="molecule type" value="Genomic_DNA"/>
</dbReference>
<feature type="region of interest" description="Disordered" evidence="1">
    <location>
        <begin position="48"/>
        <end position="67"/>
    </location>
</feature>